<dbReference type="EMBL" id="JASSOM010000045">
    <property type="protein sequence ID" value="MDK9362797.1"/>
    <property type="molecule type" value="Genomic_DNA"/>
</dbReference>
<keyword evidence="3" id="KW-1185">Reference proteome</keyword>
<feature type="transmembrane region" description="Helical" evidence="1">
    <location>
        <begin position="56"/>
        <end position="77"/>
    </location>
</feature>
<evidence type="ECO:0000313" key="2">
    <source>
        <dbReference type="EMBL" id="MDK9362797.1"/>
    </source>
</evidence>
<evidence type="ECO:0000256" key="1">
    <source>
        <dbReference type="SAM" id="Phobius"/>
    </source>
</evidence>
<feature type="transmembrane region" description="Helical" evidence="1">
    <location>
        <begin position="7"/>
        <end position="28"/>
    </location>
</feature>
<name>A0AAP4FWC4_9ENTR</name>
<proteinExistence type="predicted"/>
<protein>
    <submittedName>
        <fullName evidence="2">Uncharacterized protein</fullName>
    </submittedName>
</protein>
<keyword evidence="1" id="KW-1133">Transmembrane helix</keyword>
<organism evidence="2 3">
    <name type="scientific">Lelliottia wanjuensis</name>
    <dbReference type="NCBI Taxonomy" id="3050585"/>
    <lineage>
        <taxon>Bacteria</taxon>
        <taxon>Pseudomonadati</taxon>
        <taxon>Pseudomonadota</taxon>
        <taxon>Gammaproteobacteria</taxon>
        <taxon>Enterobacterales</taxon>
        <taxon>Enterobacteriaceae</taxon>
        <taxon>Lelliottia</taxon>
    </lineage>
</organism>
<dbReference type="RefSeq" id="WP_285148239.1">
    <property type="nucleotide sequence ID" value="NZ_JASSOM010000045.1"/>
</dbReference>
<keyword evidence="1" id="KW-0472">Membrane</keyword>
<keyword evidence="1" id="KW-0812">Transmembrane</keyword>
<dbReference type="AlphaFoldDB" id="A0AAP4FWC4"/>
<evidence type="ECO:0000313" key="3">
    <source>
        <dbReference type="Proteomes" id="UP001223214"/>
    </source>
</evidence>
<accession>A0AAP4FWC4</accession>
<dbReference type="Proteomes" id="UP001223214">
    <property type="component" value="Unassembled WGS sequence"/>
</dbReference>
<comment type="caution">
    <text evidence="2">The sequence shown here is derived from an EMBL/GenBank/DDBJ whole genome shotgun (WGS) entry which is preliminary data.</text>
</comment>
<reference evidence="2 3" key="1">
    <citation type="submission" date="2023-06" db="EMBL/GenBank/DDBJ databases">
        <title>Identification and characterization of antibiotic-resistant Gram-negative bacteria.</title>
        <authorList>
            <person name="Cho G.-S."/>
            <person name="Lee J."/>
            <person name="Tai E."/>
            <person name="Jeong S."/>
            <person name="Kim I."/>
            <person name="Kim B.-E."/>
            <person name="Jeong M.-I."/>
            <person name="Oh K.-K."/>
            <person name="Franz C.M.A.P."/>
        </authorList>
    </citation>
    <scope>NUCLEOTIDE SEQUENCE [LARGE SCALE GENOMIC DNA]</scope>
    <source>
        <strain evidence="2 3">V106_12</strain>
    </source>
</reference>
<gene>
    <name evidence="2" type="ORF">QQF32_06285</name>
</gene>
<sequence>MKAIHIALLWLLSFAAYAVVVILMYALVPAGDLFALYEKIAGPVPGAEWDNMYNNLIILGRAAITFLLVWLVAFVAMRRSRR</sequence>